<dbReference type="InterPro" id="IPR053168">
    <property type="entry name" value="Glutamic_endopeptidase"/>
</dbReference>
<accession>A0A3Q7XXP0</accession>
<dbReference type="RefSeq" id="XP_027193553.1">
    <property type="nucleotide sequence ID" value="XM_027337752.1"/>
</dbReference>
<dbReference type="InterPro" id="IPR025521">
    <property type="entry name" value="Neprosin_propep"/>
</dbReference>
<dbReference type="Proteomes" id="UP000087171">
    <property type="component" value="Unplaced"/>
</dbReference>
<sequence>MFGCGKFKFQQSPDGDIIDCVMIHKQPAFNHPLLKGHKLLDPPELPKGHNQTSISSDNFQLWSLSGESCPDKTIPILRNINDDIMSKASSHNIFKRESINNDVRGRHEYVLAKVNDDVFYGGKAIFNVWAPHVEQNEFSLAQMWVASVSTSGTEQNLNTLEVGWQADAYKTTGCYNLKCSGFVQINNKILLGGTLTKISTYNGIQFAFTALVWKDSKTKNWWLRIGTDIIGYWPSSLFPLLKNYANSVHFGGEIVDDGPAWTHTSTQMGSGHFAHEGFRRAAYIRKLQVVDSNNYLNPVPYPEFDTRHQNCYDIKHGITKLWGNYFYYGGPGRNGQCNKGNK</sequence>
<keyword evidence="2" id="KW-1185">Reference proteome</keyword>
<evidence type="ECO:0000313" key="3">
    <source>
        <dbReference type="RefSeq" id="XP_027193553.1"/>
    </source>
</evidence>
<evidence type="ECO:0000313" key="2">
    <source>
        <dbReference type="Proteomes" id="UP000087171"/>
    </source>
</evidence>
<feature type="domain" description="Neprosin PEP catalytic" evidence="1">
    <location>
        <begin position="100"/>
        <end position="338"/>
    </location>
</feature>
<dbReference type="PROSITE" id="PS52045">
    <property type="entry name" value="NEPROSIN_PEP_CD"/>
    <property type="match status" value="1"/>
</dbReference>
<dbReference type="OrthoDB" id="1858978at2759"/>
<organism evidence="2 3">
    <name type="scientific">Cicer arietinum</name>
    <name type="common">Chickpea</name>
    <name type="synonym">Garbanzo</name>
    <dbReference type="NCBI Taxonomy" id="3827"/>
    <lineage>
        <taxon>Eukaryota</taxon>
        <taxon>Viridiplantae</taxon>
        <taxon>Streptophyta</taxon>
        <taxon>Embryophyta</taxon>
        <taxon>Tracheophyta</taxon>
        <taxon>Spermatophyta</taxon>
        <taxon>Magnoliopsida</taxon>
        <taxon>eudicotyledons</taxon>
        <taxon>Gunneridae</taxon>
        <taxon>Pentapetalae</taxon>
        <taxon>rosids</taxon>
        <taxon>fabids</taxon>
        <taxon>Fabales</taxon>
        <taxon>Fabaceae</taxon>
        <taxon>Papilionoideae</taxon>
        <taxon>50 kb inversion clade</taxon>
        <taxon>NPAAA clade</taxon>
        <taxon>Hologalegina</taxon>
        <taxon>IRL clade</taxon>
        <taxon>Cicereae</taxon>
        <taxon>Cicer</taxon>
    </lineage>
</organism>
<dbReference type="Pfam" id="PF03080">
    <property type="entry name" value="Neprosin"/>
    <property type="match status" value="1"/>
</dbReference>
<dbReference type="PANTHER" id="PTHR31589:SF175">
    <property type="entry name" value="CARBOXYL-TERMINAL PEPTIDASE"/>
    <property type="match status" value="1"/>
</dbReference>
<reference evidence="3" key="1">
    <citation type="submission" date="2025-08" db="UniProtKB">
        <authorList>
            <consortium name="RefSeq"/>
        </authorList>
    </citation>
    <scope>IDENTIFICATION</scope>
    <source>
        <tissue evidence="3">Etiolated seedlings</tissue>
    </source>
</reference>
<dbReference type="PANTHER" id="PTHR31589">
    <property type="entry name" value="PROTEIN, PUTATIVE (DUF239)-RELATED-RELATED"/>
    <property type="match status" value="1"/>
</dbReference>
<name>A0A3Q7XXP0_CICAR</name>
<evidence type="ECO:0000259" key="1">
    <source>
        <dbReference type="PROSITE" id="PS52045"/>
    </source>
</evidence>
<dbReference type="Pfam" id="PF14365">
    <property type="entry name" value="Neprosin_AP"/>
    <property type="match status" value="1"/>
</dbReference>
<dbReference type="PaxDb" id="3827-XP_004513292.1"/>
<proteinExistence type="predicted"/>
<dbReference type="AlphaFoldDB" id="A0A3Q7XXP0"/>
<gene>
    <name evidence="3" type="primary">LOC101503704</name>
</gene>
<protein>
    <submittedName>
        <fullName evidence="3">Uncharacterized protein LOC101503704</fullName>
    </submittedName>
</protein>
<dbReference type="InterPro" id="IPR004314">
    <property type="entry name" value="Neprosin"/>
</dbReference>